<name>M4JUW9_ELHV1</name>
<accession>M4JUW9</accession>
<keyword evidence="2" id="KW-1133">Transmembrane helix</keyword>
<feature type="compositionally biased region" description="Polar residues" evidence="1">
    <location>
        <begin position="1"/>
        <end position="13"/>
    </location>
</feature>
<keyword evidence="2" id="KW-0812">Transmembrane</keyword>
<evidence type="ECO:0000256" key="1">
    <source>
        <dbReference type="SAM" id="MobiDB-lite"/>
    </source>
</evidence>
<evidence type="ECO:0000313" key="3">
    <source>
        <dbReference type="EMBL" id="AGE09905.1"/>
    </source>
</evidence>
<evidence type="ECO:0000313" key="4">
    <source>
        <dbReference type="Proteomes" id="UP000169673"/>
    </source>
</evidence>
<reference evidence="3 4" key="1">
    <citation type="journal article" date="2013" name="J. Virol.">
        <title>Complete Genome Sequences of Elephant Endotheliotropic Herpesviruses 1A and 1B Determined Directly from Fatal Cases.</title>
        <authorList>
            <person name="Wilkie G.S."/>
            <person name="Davison A.J."/>
            <person name="Watson M."/>
            <person name="Kerr K."/>
            <person name="Sanderson S."/>
            <person name="Bouts T."/>
            <person name="Steinbach F."/>
            <person name="Dastjerdi A."/>
        </authorList>
    </citation>
    <scope>NUCLEOTIDE SEQUENCE [LARGE SCALE GENOMIC DNA]</scope>
    <source>
        <strain evidence="3">Emelia</strain>
    </source>
</reference>
<keyword evidence="2" id="KW-0472">Membrane</keyword>
<gene>
    <name evidence="3" type="primary">EE15</name>
</gene>
<protein>
    <submittedName>
        <fullName evidence="3">Protein EE15</fullName>
    </submittedName>
</protein>
<evidence type="ECO:0000256" key="2">
    <source>
        <dbReference type="SAM" id="Phobius"/>
    </source>
</evidence>
<organismHost>
    <name type="scientific">Elephantidae</name>
    <name type="common">elephants</name>
    <dbReference type="NCBI Taxonomy" id="9780"/>
</organismHost>
<feature type="region of interest" description="Disordered" evidence="1">
    <location>
        <begin position="1"/>
        <end position="76"/>
    </location>
</feature>
<dbReference type="EMBL" id="KC462164">
    <property type="protein sequence ID" value="AGE09905.1"/>
    <property type="molecule type" value="Genomic_DNA"/>
</dbReference>
<sequence>MMNPVGSNGQLDSTLRPELPTEDVCLDMGSNAGSLTSLLEIDQENPPPISDGGDRNPSPPPPYTRPAAISAFDPNTQDSDVYTKLYRWWTETTQANGISDTNLANNTPQTLLMLLLLVFTLSHRVEETRYITLRKIRRLFFLVTALSIVLIIYGISSLVYMHALERSK</sequence>
<proteinExistence type="predicted"/>
<feature type="transmembrane region" description="Helical" evidence="2">
    <location>
        <begin position="139"/>
        <end position="163"/>
    </location>
</feature>
<organism evidence="3 4">
    <name type="scientific">Elephantid herpesvirus 1</name>
    <name type="common">EIHV-1</name>
    <name type="synonym">Elephant endotheliotropic herpesvirus</name>
    <dbReference type="NCBI Taxonomy" id="146015"/>
    <lineage>
        <taxon>Viruses</taxon>
        <taxon>Duplodnaviria</taxon>
        <taxon>Heunggongvirae</taxon>
        <taxon>Peploviricota</taxon>
        <taxon>Herviviricetes</taxon>
        <taxon>Herpesvirales</taxon>
        <taxon>Orthoherpesviridae</taxon>
        <taxon>Betaherpesvirinae</taxon>
        <taxon>Proboscivirus</taxon>
        <taxon>Proboscivirus elephantidbeta1</taxon>
    </lineage>
</organism>
<dbReference type="Proteomes" id="UP000169673">
    <property type="component" value="Segment"/>
</dbReference>